<dbReference type="EMBL" id="NWSH01000282">
    <property type="protein sequence ID" value="PCG77783.1"/>
    <property type="molecule type" value="Genomic_DNA"/>
</dbReference>
<protein>
    <recommendedName>
        <fullName evidence="1">Endonuclease/exonuclease/phosphatase domain-containing protein</fullName>
    </recommendedName>
</protein>
<dbReference type="InterPro" id="IPR050410">
    <property type="entry name" value="CCR4/nocturin_mRNA_transcr"/>
</dbReference>
<dbReference type="STRING" id="7102.A0A2A4K1Z1"/>
<dbReference type="PANTHER" id="PTHR12121:SF34">
    <property type="entry name" value="PROTEIN ANGEL"/>
    <property type="match status" value="1"/>
</dbReference>
<dbReference type="PANTHER" id="PTHR12121">
    <property type="entry name" value="CARBON CATABOLITE REPRESSOR PROTEIN 4"/>
    <property type="match status" value="1"/>
</dbReference>
<evidence type="ECO:0000313" key="2">
    <source>
        <dbReference type="EMBL" id="PCG77783.1"/>
    </source>
</evidence>
<sequence length="366" mass="42879">MSYNVLAQSLLETHSFLYEECERQCLLWENRSKLLYQEIIDQSPDILCIQELESSQVKSFFSKFEEIGYYGLYKKKTSKGIDGCGIYFKKDYFKVEDVVNVEFYQPKVSILNQHHVGIIAKLSSLNMPGKPFVIANTHLVYNPRKMVVRLAQLRIFLAEIDRVSYVFNGRDSGYLPIILLGDFNSYPNSVIVKFLDEGQIDTNLDWNNNEWSNIGITDNCQHLSVYLNRKEGRHTNFRELQIYNSVYSHPSRLYDRQGSFPAKVFNHAKFKEMFNSGILSHPFHFRSVYDTMRRQNNLYIEMSKYSHYVLVDYIYYNACSGLRPLERLHQFTDQESRELGHLPNKVHGSDHIPLVAVFELSSEKSY</sequence>
<dbReference type="Pfam" id="PF03372">
    <property type="entry name" value="Exo_endo_phos"/>
    <property type="match status" value="1"/>
</dbReference>
<dbReference type="Gene3D" id="3.60.10.10">
    <property type="entry name" value="Endonuclease/exonuclease/phosphatase"/>
    <property type="match status" value="1"/>
</dbReference>
<gene>
    <name evidence="2" type="ORF">B5V51_6329</name>
</gene>
<dbReference type="InterPro" id="IPR036691">
    <property type="entry name" value="Endo/exonu/phosph_ase_sf"/>
</dbReference>
<accession>A0A2A4K1Z1</accession>
<dbReference type="SUPFAM" id="SSF56219">
    <property type="entry name" value="DNase I-like"/>
    <property type="match status" value="1"/>
</dbReference>
<dbReference type="InterPro" id="IPR005135">
    <property type="entry name" value="Endo/exonuclease/phosphatase"/>
</dbReference>
<dbReference type="GO" id="GO:0000175">
    <property type="term" value="F:3'-5'-RNA exonuclease activity"/>
    <property type="evidence" value="ECO:0007669"/>
    <property type="project" value="TreeGrafter"/>
</dbReference>
<dbReference type="AlphaFoldDB" id="A0A2A4K1Z1"/>
<feature type="domain" description="Endonuclease/exonuclease/phosphatase" evidence="1">
    <location>
        <begin position="1"/>
        <end position="318"/>
    </location>
</feature>
<comment type="caution">
    <text evidence="2">The sequence shown here is derived from an EMBL/GenBank/DDBJ whole genome shotgun (WGS) entry which is preliminary data.</text>
</comment>
<evidence type="ECO:0000259" key="1">
    <source>
        <dbReference type="Pfam" id="PF03372"/>
    </source>
</evidence>
<reference evidence="2" key="1">
    <citation type="submission" date="2017-09" db="EMBL/GenBank/DDBJ databases">
        <title>Contemporary evolution of a Lepidopteran species, Heliothis virescens, in response to modern agricultural practices.</title>
        <authorList>
            <person name="Fritz M.L."/>
            <person name="Deyonke A.M."/>
            <person name="Papanicolaou A."/>
            <person name="Micinski S."/>
            <person name="Westbrook J."/>
            <person name="Gould F."/>
        </authorList>
    </citation>
    <scope>NUCLEOTIDE SEQUENCE [LARGE SCALE GENOMIC DNA]</scope>
    <source>
        <strain evidence="2">HvINT-</strain>
        <tissue evidence="2">Whole body</tissue>
    </source>
</reference>
<organism evidence="2">
    <name type="scientific">Heliothis virescens</name>
    <name type="common">Tobacco budworm moth</name>
    <dbReference type="NCBI Taxonomy" id="7102"/>
    <lineage>
        <taxon>Eukaryota</taxon>
        <taxon>Metazoa</taxon>
        <taxon>Ecdysozoa</taxon>
        <taxon>Arthropoda</taxon>
        <taxon>Hexapoda</taxon>
        <taxon>Insecta</taxon>
        <taxon>Pterygota</taxon>
        <taxon>Neoptera</taxon>
        <taxon>Endopterygota</taxon>
        <taxon>Lepidoptera</taxon>
        <taxon>Glossata</taxon>
        <taxon>Ditrysia</taxon>
        <taxon>Noctuoidea</taxon>
        <taxon>Noctuidae</taxon>
        <taxon>Heliothinae</taxon>
        <taxon>Heliothis</taxon>
    </lineage>
</organism>
<proteinExistence type="predicted"/>
<name>A0A2A4K1Z1_HELVI</name>